<dbReference type="Proteomes" id="UP001497383">
    <property type="component" value="Chromosome 1"/>
</dbReference>
<feature type="region of interest" description="Disordered" evidence="1">
    <location>
        <begin position="1"/>
        <end position="33"/>
    </location>
</feature>
<evidence type="ECO:0000313" key="2">
    <source>
        <dbReference type="EMBL" id="CAK9435512.1"/>
    </source>
</evidence>
<dbReference type="EMBL" id="OZ022405">
    <property type="protein sequence ID" value="CAK9435512.1"/>
    <property type="molecule type" value="Genomic_DNA"/>
</dbReference>
<protein>
    <submittedName>
        <fullName evidence="2">Uncharacterized protein</fullName>
    </submittedName>
</protein>
<reference evidence="2 3" key="1">
    <citation type="submission" date="2024-03" db="EMBL/GenBank/DDBJ databases">
        <authorList>
            <person name="Brejova B."/>
        </authorList>
    </citation>
    <scope>NUCLEOTIDE SEQUENCE [LARGE SCALE GENOMIC DNA]</scope>
    <source>
        <strain evidence="2 3">CBS 14171</strain>
    </source>
</reference>
<feature type="compositionally biased region" description="Basic and acidic residues" evidence="1">
    <location>
        <begin position="344"/>
        <end position="354"/>
    </location>
</feature>
<feature type="compositionally biased region" description="Polar residues" evidence="1">
    <location>
        <begin position="129"/>
        <end position="142"/>
    </location>
</feature>
<evidence type="ECO:0000313" key="3">
    <source>
        <dbReference type="Proteomes" id="UP001497383"/>
    </source>
</evidence>
<proteinExistence type="predicted"/>
<keyword evidence="3" id="KW-1185">Reference proteome</keyword>
<feature type="compositionally biased region" description="Basic and acidic residues" evidence="1">
    <location>
        <begin position="184"/>
        <end position="195"/>
    </location>
</feature>
<name>A0ABP0ZI49_9ASCO</name>
<organism evidence="2 3">
    <name type="scientific">Lodderomyces beijingensis</name>
    <dbReference type="NCBI Taxonomy" id="1775926"/>
    <lineage>
        <taxon>Eukaryota</taxon>
        <taxon>Fungi</taxon>
        <taxon>Dikarya</taxon>
        <taxon>Ascomycota</taxon>
        <taxon>Saccharomycotina</taxon>
        <taxon>Pichiomycetes</taxon>
        <taxon>Debaryomycetaceae</taxon>
        <taxon>Candida/Lodderomyces clade</taxon>
        <taxon>Lodderomyces</taxon>
    </lineage>
</organism>
<dbReference type="GeneID" id="92205435"/>
<dbReference type="RefSeq" id="XP_066827177.1">
    <property type="nucleotide sequence ID" value="XM_066972383.1"/>
</dbReference>
<evidence type="ECO:0000256" key="1">
    <source>
        <dbReference type="SAM" id="MobiDB-lite"/>
    </source>
</evidence>
<feature type="compositionally biased region" description="Polar residues" evidence="1">
    <location>
        <begin position="22"/>
        <end position="33"/>
    </location>
</feature>
<gene>
    <name evidence="2" type="ORF">LODBEIA_P02390</name>
</gene>
<feature type="region of interest" description="Disordered" evidence="1">
    <location>
        <begin position="172"/>
        <end position="202"/>
    </location>
</feature>
<feature type="region of interest" description="Disordered" evidence="1">
    <location>
        <begin position="317"/>
        <end position="356"/>
    </location>
</feature>
<accession>A0ABP0ZI49</accession>
<feature type="region of interest" description="Disordered" evidence="1">
    <location>
        <begin position="79"/>
        <end position="151"/>
    </location>
</feature>
<sequence>MSSIPKYANHKENPRPQKNRAMKSNVSDLPSSTDFYTAMTQSVSTGNGSKSIGPEEMFELVSGNYDNWQQVISKRFEEVEDDDDDNFSPFPREEMSLGKPFRINEMSEALKESHAKKMTSSEMKKDGANRSSASIRATSKSTPKGPRPSVLSHALLNTAEIDFLRNKITQMIQGSGSGSTSSPDDSRFYDARNDNDGGGGGGYGSNEEMDACSCCGSDHNYFDQDDYDLSEVNGEEDYAYKIPSTRHIEVELNTAPPCPKHPKVDCDCPIFNTSKIVGDGRDGEGPSCEFTFEYDRWGKLISTSDNIEEKLRRMQLEARKPVASRHSSNKRSGDSLRLRSARGAAKDSKIRDSSATKAAPVIDPLQDLKSFRTADLSKQLHAQTRNQPNTAPRNFFGLIPSDYCCLLCQYEAVFGCKPIQLLKLVDKGSRNSRK</sequence>